<evidence type="ECO:0000313" key="3">
    <source>
        <dbReference type="RefSeq" id="XP_030985584.1"/>
    </source>
</evidence>
<feature type="compositionally biased region" description="Basic residues" evidence="1">
    <location>
        <begin position="107"/>
        <end position="121"/>
    </location>
</feature>
<keyword evidence="2" id="KW-1185">Reference proteome</keyword>
<sequence length="409" mass="46297">MDSVSSAGKQQKKPSDTYLCKRCNVPGMSRTAIIITITLADSTFPWDSGHWLTQCPTNLDPSFDTVPLRLRCPLCGAVGKHLMTLCPKNKDSKSLNQRRILAGVSSKNHHRESRRERHRLRISSNKSSSKGEGGLSRSGDRGRSRGRGHDQNLEHTRERSRSRSQHIRVREGPSRRRDRSVPNHSGRSSPQDLGDFDDSKHDGLQDWKENYGPMNAERARMMQSGARDKSRGSKRRSSTKTPEMEIGSEYAVYWPENEESRRSPTVSPPQTHAMSDRCGSPESSDQQAGFLHMNIALRSRQPQQPDETVIDTDRILESVEQYITAQFNRETASGPKNAGPQDRPVVEPVMGTRHPLDCYSAAARGLILRFGLGNPWVNYTKRRRALDLWDKKEQVMGVSRARRMRTRCV</sequence>
<feature type="compositionally biased region" description="Polar residues" evidence="1">
    <location>
        <begin position="182"/>
        <end position="191"/>
    </location>
</feature>
<evidence type="ECO:0008006" key="4">
    <source>
        <dbReference type="Google" id="ProtNLM"/>
    </source>
</evidence>
<feature type="compositionally biased region" description="Basic and acidic residues" evidence="1">
    <location>
        <begin position="168"/>
        <end position="181"/>
    </location>
</feature>
<dbReference type="KEGG" id="pgri:PgNI_03730"/>
<feature type="compositionally biased region" description="Polar residues" evidence="1">
    <location>
        <begin position="263"/>
        <end position="273"/>
    </location>
</feature>
<organism evidence="2 3">
    <name type="scientific">Pyricularia grisea</name>
    <name type="common">Crabgrass-specific blast fungus</name>
    <name type="synonym">Magnaporthe grisea</name>
    <dbReference type="NCBI Taxonomy" id="148305"/>
    <lineage>
        <taxon>Eukaryota</taxon>
        <taxon>Fungi</taxon>
        <taxon>Dikarya</taxon>
        <taxon>Ascomycota</taxon>
        <taxon>Pezizomycotina</taxon>
        <taxon>Sordariomycetes</taxon>
        <taxon>Sordariomycetidae</taxon>
        <taxon>Magnaporthales</taxon>
        <taxon>Pyriculariaceae</taxon>
        <taxon>Pyricularia</taxon>
    </lineage>
</organism>
<feature type="region of interest" description="Disordered" evidence="1">
    <location>
        <begin position="96"/>
        <end position="286"/>
    </location>
</feature>
<dbReference type="Proteomes" id="UP000515153">
    <property type="component" value="Unplaced"/>
</dbReference>
<protein>
    <recommendedName>
        <fullName evidence="4">Zinc knuckle CX2CX3GHX4C domain-containing protein</fullName>
    </recommendedName>
</protein>
<evidence type="ECO:0000313" key="2">
    <source>
        <dbReference type="Proteomes" id="UP000515153"/>
    </source>
</evidence>
<dbReference type="RefSeq" id="XP_030985584.1">
    <property type="nucleotide sequence ID" value="XM_031123783.1"/>
</dbReference>
<dbReference type="GeneID" id="41958692"/>
<dbReference type="AlphaFoldDB" id="A0A6P8BEV1"/>
<reference evidence="3" key="1">
    <citation type="journal article" date="2019" name="Mol. Biol. Evol.">
        <title>Blast fungal genomes show frequent chromosomal changes, gene gains and losses, and effector gene turnover.</title>
        <authorList>
            <person name="Gomez Luciano L.B."/>
            <person name="Jason Tsai I."/>
            <person name="Chuma I."/>
            <person name="Tosa Y."/>
            <person name="Chen Y.H."/>
            <person name="Li J.Y."/>
            <person name="Li M.Y."/>
            <person name="Jade Lu M.Y."/>
            <person name="Nakayashiki H."/>
            <person name="Li W.H."/>
        </authorList>
    </citation>
    <scope>NUCLEOTIDE SEQUENCE</scope>
    <source>
        <strain evidence="3">NI907</strain>
    </source>
</reference>
<feature type="compositionally biased region" description="Basic and acidic residues" evidence="1">
    <location>
        <begin position="138"/>
        <end position="161"/>
    </location>
</feature>
<feature type="compositionally biased region" description="Basic and acidic residues" evidence="1">
    <location>
        <begin position="197"/>
        <end position="209"/>
    </location>
</feature>
<proteinExistence type="predicted"/>
<evidence type="ECO:0000256" key="1">
    <source>
        <dbReference type="SAM" id="MobiDB-lite"/>
    </source>
</evidence>
<name>A0A6P8BEV1_PYRGI</name>
<reference evidence="3" key="2">
    <citation type="submission" date="2019-10" db="EMBL/GenBank/DDBJ databases">
        <authorList>
            <consortium name="NCBI Genome Project"/>
        </authorList>
    </citation>
    <scope>NUCLEOTIDE SEQUENCE</scope>
    <source>
        <strain evidence="3">NI907</strain>
    </source>
</reference>
<accession>A0A6P8BEV1</accession>
<gene>
    <name evidence="3" type="ORF">PgNI_03730</name>
</gene>
<reference evidence="3" key="3">
    <citation type="submission" date="2025-08" db="UniProtKB">
        <authorList>
            <consortium name="RefSeq"/>
        </authorList>
    </citation>
    <scope>IDENTIFICATION</scope>
    <source>
        <strain evidence="3">NI907</strain>
    </source>
</reference>